<dbReference type="InterPro" id="IPR001647">
    <property type="entry name" value="HTH_TetR"/>
</dbReference>
<keyword evidence="2 4" id="KW-0238">DNA-binding</keyword>
<dbReference type="InterPro" id="IPR009057">
    <property type="entry name" value="Homeodomain-like_sf"/>
</dbReference>
<dbReference type="PANTHER" id="PTHR47506">
    <property type="entry name" value="TRANSCRIPTIONAL REGULATORY PROTEIN"/>
    <property type="match status" value="1"/>
</dbReference>
<dbReference type="SUPFAM" id="SSF48498">
    <property type="entry name" value="Tetracyclin repressor-like, C-terminal domain"/>
    <property type="match status" value="1"/>
</dbReference>
<dbReference type="Pfam" id="PF17922">
    <property type="entry name" value="TetR_C_17"/>
    <property type="match status" value="1"/>
</dbReference>
<dbReference type="Pfam" id="PF00440">
    <property type="entry name" value="TetR_N"/>
    <property type="match status" value="1"/>
</dbReference>
<reference evidence="7" key="1">
    <citation type="submission" date="2016-10" db="EMBL/GenBank/DDBJ databases">
        <authorList>
            <person name="Varghese N."/>
            <person name="Submissions S."/>
        </authorList>
    </citation>
    <scope>NUCLEOTIDE SEQUENCE [LARGE SCALE GENOMIC DNA]</scope>
    <source>
        <strain evidence="7">BL9</strain>
    </source>
</reference>
<evidence type="ECO:0000259" key="5">
    <source>
        <dbReference type="PROSITE" id="PS50977"/>
    </source>
</evidence>
<organism evidence="6 7">
    <name type="scientific">Paenibacillus polysaccharolyticus</name>
    <dbReference type="NCBI Taxonomy" id="582692"/>
    <lineage>
        <taxon>Bacteria</taxon>
        <taxon>Bacillati</taxon>
        <taxon>Bacillota</taxon>
        <taxon>Bacilli</taxon>
        <taxon>Bacillales</taxon>
        <taxon>Paenibacillaceae</taxon>
        <taxon>Paenibacillus</taxon>
    </lineage>
</organism>
<dbReference type="RefSeq" id="WP_090920336.1">
    <property type="nucleotide sequence ID" value="NZ_FMVM01000008.1"/>
</dbReference>
<feature type="domain" description="HTH tetR-type" evidence="5">
    <location>
        <begin position="11"/>
        <end position="71"/>
    </location>
</feature>
<evidence type="ECO:0000256" key="3">
    <source>
        <dbReference type="ARBA" id="ARBA00023163"/>
    </source>
</evidence>
<dbReference type="PANTHER" id="PTHR47506:SF6">
    <property type="entry name" value="HTH-TYPE TRANSCRIPTIONAL REPRESSOR NEMR"/>
    <property type="match status" value="1"/>
</dbReference>
<dbReference type="AlphaFoldDB" id="A0A1G5IC02"/>
<dbReference type="PROSITE" id="PS50977">
    <property type="entry name" value="HTH_TETR_2"/>
    <property type="match status" value="1"/>
</dbReference>
<evidence type="ECO:0000256" key="4">
    <source>
        <dbReference type="PROSITE-ProRule" id="PRU00335"/>
    </source>
</evidence>
<dbReference type="Gene3D" id="1.10.10.60">
    <property type="entry name" value="Homeodomain-like"/>
    <property type="match status" value="1"/>
</dbReference>
<accession>A0A1G5IC02</accession>
<name>A0A1G5IC02_9BACL</name>
<dbReference type="Proteomes" id="UP000198538">
    <property type="component" value="Unassembled WGS sequence"/>
</dbReference>
<evidence type="ECO:0000313" key="7">
    <source>
        <dbReference type="Proteomes" id="UP000198538"/>
    </source>
</evidence>
<keyword evidence="7" id="KW-1185">Reference proteome</keyword>
<dbReference type="InterPro" id="IPR041612">
    <property type="entry name" value="YfiR_C"/>
</dbReference>
<dbReference type="GO" id="GO:0003677">
    <property type="term" value="F:DNA binding"/>
    <property type="evidence" value="ECO:0007669"/>
    <property type="project" value="UniProtKB-UniRule"/>
</dbReference>
<dbReference type="PRINTS" id="PR00455">
    <property type="entry name" value="HTHTETR"/>
</dbReference>
<sequence length="216" mass="25012">MSPKLSDDQKELRTLLILEAAKRAFEYKGYGATTLKDIVEEAGMSRGWIYLYYQSKEEIFEALLHWQDMRYKEHIETLIHSSSSIWKIIQDLYTQQLEDLLRFPNAGLQSAFYEYSLIGSRDEERRNLLIERYNSGVAQFATLIRIGVERGEFSTDMDVTDISRLAASYQEGIMTHSITVGTEKAKTSMQFEALLAYLKTLLHPVMIHEPDHSEEN</sequence>
<dbReference type="STRING" id="582692.SAMN05720606_108188"/>
<proteinExistence type="predicted"/>
<protein>
    <submittedName>
        <fullName evidence="6">Transcriptional regulator, TetR family</fullName>
    </submittedName>
</protein>
<dbReference type="Gene3D" id="1.10.357.10">
    <property type="entry name" value="Tetracycline Repressor, domain 2"/>
    <property type="match status" value="1"/>
</dbReference>
<evidence type="ECO:0000256" key="2">
    <source>
        <dbReference type="ARBA" id="ARBA00023125"/>
    </source>
</evidence>
<gene>
    <name evidence="6" type="ORF">SAMN05720606_108188</name>
</gene>
<keyword evidence="1" id="KW-0805">Transcription regulation</keyword>
<evidence type="ECO:0000256" key="1">
    <source>
        <dbReference type="ARBA" id="ARBA00023015"/>
    </source>
</evidence>
<feature type="DNA-binding region" description="H-T-H motif" evidence="4">
    <location>
        <begin position="34"/>
        <end position="53"/>
    </location>
</feature>
<dbReference type="EMBL" id="FMVM01000008">
    <property type="protein sequence ID" value="SCY73665.1"/>
    <property type="molecule type" value="Genomic_DNA"/>
</dbReference>
<dbReference type="SUPFAM" id="SSF46689">
    <property type="entry name" value="Homeodomain-like"/>
    <property type="match status" value="1"/>
</dbReference>
<dbReference type="InterPro" id="IPR036271">
    <property type="entry name" value="Tet_transcr_reg_TetR-rel_C_sf"/>
</dbReference>
<evidence type="ECO:0000313" key="6">
    <source>
        <dbReference type="EMBL" id="SCY73665.1"/>
    </source>
</evidence>
<keyword evidence="3" id="KW-0804">Transcription</keyword>